<evidence type="ECO:0000313" key="2">
    <source>
        <dbReference type="Proteomes" id="UP000821853"/>
    </source>
</evidence>
<dbReference type="Proteomes" id="UP000821853">
    <property type="component" value="Chromosome 4"/>
</dbReference>
<proteinExistence type="predicted"/>
<protein>
    <submittedName>
        <fullName evidence="1">Uncharacterized protein</fullName>
    </submittedName>
</protein>
<accession>A0A9J6G7V2</accession>
<evidence type="ECO:0000313" key="1">
    <source>
        <dbReference type="EMBL" id="KAH9374478.1"/>
    </source>
</evidence>
<name>A0A9J6G7V2_HAELO</name>
<gene>
    <name evidence="1" type="ORF">HPB48_021469</name>
</gene>
<sequence length="105" mass="11615">MSLSPRKRCRNSQTSSLSWIMLPATDPMYSLVKDIDKGGLVYPAMAVVKAVAHNYVVVDELSKRAEFLNVPNQRQLVTELTSQLLNGGGSSDFDDCEHPCSQTQK</sequence>
<dbReference type="EMBL" id="JABSTR010000006">
    <property type="protein sequence ID" value="KAH9374478.1"/>
    <property type="molecule type" value="Genomic_DNA"/>
</dbReference>
<reference evidence="1 2" key="1">
    <citation type="journal article" date="2020" name="Cell">
        <title>Large-Scale Comparative Analyses of Tick Genomes Elucidate Their Genetic Diversity and Vector Capacities.</title>
        <authorList>
            <consortium name="Tick Genome and Microbiome Consortium (TIGMIC)"/>
            <person name="Jia N."/>
            <person name="Wang J."/>
            <person name="Shi W."/>
            <person name="Du L."/>
            <person name="Sun Y."/>
            <person name="Zhan W."/>
            <person name="Jiang J.F."/>
            <person name="Wang Q."/>
            <person name="Zhang B."/>
            <person name="Ji P."/>
            <person name="Bell-Sakyi L."/>
            <person name="Cui X.M."/>
            <person name="Yuan T.T."/>
            <person name="Jiang B.G."/>
            <person name="Yang W.F."/>
            <person name="Lam T.T."/>
            <person name="Chang Q.C."/>
            <person name="Ding S.J."/>
            <person name="Wang X.J."/>
            <person name="Zhu J.G."/>
            <person name="Ruan X.D."/>
            <person name="Zhao L."/>
            <person name="Wei J.T."/>
            <person name="Ye R.Z."/>
            <person name="Que T.C."/>
            <person name="Du C.H."/>
            <person name="Zhou Y.H."/>
            <person name="Cheng J.X."/>
            <person name="Dai P.F."/>
            <person name="Guo W.B."/>
            <person name="Han X.H."/>
            <person name="Huang E.J."/>
            <person name="Li L.F."/>
            <person name="Wei W."/>
            <person name="Gao Y.C."/>
            <person name="Liu J.Z."/>
            <person name="Shao H.Z."/>
            <person name="Wang X."/>
            <person name="Wang C.C."/>
            <person name="Yang T.C."/>
            <person name="Huo Q.B."/>
            <person name="Li W."/>
            <person name="Chen H.Y."/>
            <person name="Chen S.E."/>
            <person name="Zhou L.G."/>
            <person name="Ni X.B."/>
            <person name="Tian J.H."/>
            <person name="Sheng Y."/>
            <person name="Liu T."/>
            <person name="Pan Y.S."/>
            <person name="Xia L.Y."/>
            <person name="Li J."/>
            <person name="Zhao F."/>
            <person name="Cao W.C."/>
        </authorList>
    </citation>
    <scope>NUCLEOTIDE SEQUENCE [LARGE SCALE GENOMIC DNA]</scope>
    <source>
        <strain evidence="1">HaeL-2018</strain>
    </source>
</reference>
<organism evidence="1 2">
    <name type="scientific">Haemaphysalis longicornis</name>
    <name type="common">Bush tick</name>
    <dbReference type="NCBI Taxonomy" id="44386"/>
    <lineage>
        <taxon>Eukaryota</taxon>
        <taxon>Metazoa</taxon>
        <taxon>Ecdysozoa</taxon>
        <taxon>Arthropoda</taxon>
        <taxon>Chelicerata</taxon>
        <taxon>Arachnida</taxon>
        <taxon>Acari</taxon>
        <taxon>Parasitiformes</taxon>
        <taxon>Ixodida</taxon>
        <taxon>Ixodoidea</taxon>
        <taxon>Ixodidae</taxon>
        <taxon>Haemaphysalinae</taxon>
        <taxon>Haemaphysalis</taxon>
    </lineage>
</organism>
<dbReference type="VEuPathDB" id="VectorBase:HLOH_053874"/>
<comment type="caution">
    <text evidence="1">The sequence shown here is derived from an EMBL/GenBank/DDBJ whole genome shotgun (WGS) entry which is preliminary data.</text>
</comment>
<keyword evidence="2" id="KW-1185">Reference proteome</keyword>
<dbReference type="AlphaFoldDB" id="A0A9J6G7V2"/>